<sequence length="395" mass="43669">MNRKKTLLISLLILVGAIVVTTAIFWSEPTAEKTGASKETAMLVNVRKVHKGTFAPVFKATGIVRPAEDVVISPRVSGEIIDRSKNFIPGAIVEKGEELVQIDPADFQNALAMRQSDLMDAQSQYSLEKGRQDVAQQDYDLLGDSLTGLSKELALRKPQLKAAESALKAAEASVQQARLNLQRTSVKAPFKAQIIRREVNRGSQVAVGEDMGWLVGVDEYWVIATIPLAKVKWLAFPESESDKGAHAKIIDTKSWSDSLFRTGYVSKFIGSLDNRTRMARVIVTVPDPLALGSDRKEKPKMVVNSFVETHLHADSIRDVFRIDRDLVRKDNTIWLMRDRRLVINKVDIELEDANYIYVKGGLKEGDDVVTTNLATVAQGAALRVEGETEKSGGQE</sequence>
<organism evidence="4 5">
    <name type="scientific">Salibacter halophilus</name>
    <dbReference type="NCBI Taxonomy" id="1803916"/>
    <lineage>
        <taxon>Bacteria</taxon>
        <taxon>Pseudomonadati</taxon>
        <taxon>Bacteroidota</taxon>
        <taxon>Flavobacteriia</taxon>
        <taxon>Flavobacteriales</taxon>
        <taxon>Salibacteraceae</taxon>
        <taxon>Salibacter</taxon>
    </lineage>
</organism>
<comment type="similarity">
    <text evidence="1">Belongs to the membrane fusion protein (MFP) (TC 8.A.1) family.</text>
</comment>
<proteinExistence type="inferred from homology"/>
<evidence type="ECO:0000256" key="2">
    <source>
        <dbReference type="SAM" id="Coils"/>
    </source>
</evidence>
<feature type="domain" description="Multidrug resistance protein MdtA-like barrel-sandwich hybrid" evidence="3">
    <location>
        <begin position="69"/>
        <end position="211"/>
    </location>
</feature>
<name>A0A6N6M8Q0_9FLAO</name>
<feature type="coiled-coil region" evidence="2">
    <location>
        <begin position="160"/>
        <end position="187"/>
    </location>
</feature>
<dbReference type="PANTHER" id="PTHR30469">
    <property type="entry name" value="MULTIDRUG RESISTANCE PROTEIN MDTA"/>
    <property type="match status" value="1"/>
</dbReference>
<dbReference type="NCBIfam" id="TIGR01730">
    <property type="entry name" value="RND_mfp"/>
    <property type="match status" value="1"/>
</dbReference>
<evidence type="ECO:0000313" key="4">
    <source>
        <dbReference type="EMBL" id="KAB1064765.1"/>
    </source>
</evidence>
<dbReference type="AlphaFoldDB" id="A0A6N6M8Q0"/>
<reference evidence="4 5" key="1">
    <citation type="submission" date="2019-09" db="EMBL/GenBank/DDBJ databases">
        <title>Genomes of Cryomorphaceae.</title>
        <authorList>
            <person name="Bowman J.P."/>
        </authorList>
    </citation>
    <scope>NUCLEOTIDE SEQUENCE [LARGE SCALE GENOMIC DNA]</scope>
    <source>
        <strain evidence="4 5">KCTC 52047</strain>
    </source>
</reference>
<keyword evidence="2" id="KW-0175">Coiled coil</keyword>
<gene>
    <name evidence="4" type="ORF">F3059_05255</name>
</gene>
<dbReference type="Gene3D" id="1.10.287.470">
    <property type="entry name" value="Helix hairpin bin"/>
    <property type="match status" value="1"/>
</dbReference>
<dbReference type="GO" id="GO:1990281">
    <property type="term" value="C:efflux pump complex"/>
    <property type="evidence" value="ECO:0007669"/>
    <property type="project" value="TreeGrafter"/>
</dbReference>
<evidence type="ECO:0000256" key="1">
    <source>
        <dbReference type="ARBA" id="ARBA00009477"/>
    </source>
</evidence>
<keyword evidence="5" id="KW-1185">Reference proteome</keyword>
<accession>A0A6N6M8Q0</accession>
<dbReference type="RefSeq" id="WP_151167084.1">
    <property type="nucleotide sequence ID" value="NZ_WACR01000004.1"/>
</dbReference>
<dbReference type="InterPro" id="IPR006143">
    <property type="entry name" value="RND_pump_MFP"/>
</dbReference>
<dbReference type="Gene3D" id="2.40.50.100">
    <property type="match status" value="1"/>
</dbReference>
<dbReference type="Proteomes" id="UP000435357">
    <property type="component" value="Unassembled WGS sequence"/>
</dbReference>
<comment type="caution">
    <text evidence="4">The sequence shown here is derived from an EMBL/GenBank/DDBJ whole genome shotgun (WGS) entry which is preliminary data.</text>
</comment>
<dbReference type="SUPFAM" id="SSF111369">
    <property type="entry name" value="HlyD-like secretion proteins"/>
    <property type="match status" value="1"/>
</dbReference>
<dbReference type="PANTHER" id="PTHR30469:SF12">
    <property type="entry name" value="MULTIDRUG RESISTANCE PROTEIN MDTA"/>
    <property type="match status" value="1"/>
</dbReference>
<evidence type="ECO:0000313" key="5">
    <source>
        <dbReference type="Proteomes" id="UP000435357"/>
    </source>
</evidence>
<dbReference type="OrthoDB" id="9806939at2"/>
<dbReference type="Gene3D" id="2.40.420.20">
    <property type="match status" value="1"/>
</dbReference>
<dbReference type="InterPro" id="IPR058625">
    <property type="entry name" value="MdtA-like_BSH"/>
</dbReference>
<dbReference type="Gene3D" id="2.40.30.170">
    <property type="match status" value="1"/>
</dbReference>
<protein>
    <submittedName>
        <fullName evidence="4">Efflux RND transporter periplasmic adaptor subunit</fullName>
    </submittedName>
</protein>
<dbReference type="EMBL" id="WACR01000004">
    <property type="protein sequence ID" value="KAB1064765.1"/>
    <property type="molecule type" value="Genomic_DNA"/>
</dbReference>
<dbReference type="Pfam" id="PF25917">
    <property type="entry name" value="BSH_RND"/>
    <property type="match status" value="1"/>
</dbReference>
<dbReference type="GO" id="GO:0015562">
    <property type="term" value="F:efflux transmembrane transporter activity"/>
    <property type="evidence" value="ECO:0007669"/>
    <property type="project" value="TreeGrafter"/>
</dbReference>
<evidence type="ECO:0000259" key="3">
    <source>
        <dbReference type="Pfam" id="PF25917"/>
    </source>
</evidence>